<evidence type="ECO:0000256" key="1">
    <source>
        <dbReference type="SAM" id="Phobius"/>
    </source>
</evidence>
<sequence length="113" mass="13305">MDPQCRLKPYPGQVALFIHPGNLTVAEYEQEQKRKQKEDLQRKSELVGYVMGGVLVGCILIVIVVGIVGYLWYQRRWINYLRQESKPSSLEEHHEMYEEIHSQKVDRMELSDE</sequence>
<organism evidence="2 3">
    <name type="scientific">Naegleria lovaniensis</name>
    <name type="common">Amoeba</name>
    <dbReference type="NCBI Taxonomy" id="51637"/>
    <lineage>
        <taxon>Eukaryota</taxon>
        <taxon>Discoba</taxon>
        <taxon>Heterolobosea</taxon>
        <taxon>Tetramitia</taxon>
        <taxon>Eutetramitia</taxon>
        <taxon>Vahlkampfiidae</taxon>
        <taxon>Naegleria</taxon>
    </lineage>
</organism>
<dbReference type="GeneID" id="68100813"/>
<keyword evidence="1" id="KW-1133">Transmembrane helix</keyword>
<evidence type="ECO:0000313" key="3">
    <source>
        <dbReference type="Proteomes" id="UP000816034"/>
    </source>
</evidence>
<protein>
    <submittedName>
        <fullName evidence="2">Uncharacterized protein</fullName>
    </submittedName>
</protein>
<keyword evidence="3" id="KW-1185">Reference proteome</keyword>
<keyword evidence="1" id="KW-0812">Transmembrane</keyword>
<dbReference type="RefSeq" id="XP_044545478.1">
    <property type="nucleotide sequence ID" value="XM_044698426.1"/>
</dbReference>
<proteinExistence type="predicted"/>
<evidence type="ECO:0000313" key="2">
    <source>
        <dbReference type="EMBL" id="KAG2378216.1"/>
    </source>
</evidence>
<feature type="transmembrane region" description="Helical" evidence="1">
    <location>
        <begin position="46"/>
        <end position="73"/>
    </location>
</feature>
<dbReference type="EMBL" id="PYSW02000034">
    <property type="protein sequence ID" value="KAG2378216.1"/>
    <property type="molecule type" value="Genomic_DNA"/>
</dbReference>
<keyword evidence="1" id="KW-0472">Membrane</keyword>
<dbReference type="Proteomes" id="UP000816034">
    <property type="component" value="Unassembled WGS sequence"/>
</dbReference>
<dbReference type="AlphaFoldDB" id="A0AA88GKN1"/>
<reference evidence="2 3" key="1">
    <citation type="journal article" date="2018" name="BMC Genomics">
        <title>The genome of Naegleria lovaniensis, the basis for a comparative approach to unravel pathogenicity factors of the human pathogenic amoeba N. fowleri.</title>
        <authorList>
            <person name="Liechti N."/>
            <person name="Schurch N."/>
            <person name="Bruggmann R."/>
            <person name="Wittwer M."/>
        </authorList>
    </citation>
    <scope>NUCLEOTIDE SEQUENCE [LARGE SCALE GENOMIC DNA]</scope>
    <source>
        <strain evidence="2 3">ATCC 30569</strain>
    </source>
</reference>
<gene>
    <name evidence="2" type="ORF">C9374_008359</name>
</gene>
<name>A0AA88GKN1_NAELO</name>
<accession>A0AA88GKN1</accession>
<comment type="caution">
    <text evidence="2">The sequence shown here is derived from an EMBL/GenBank/DDBJ whole genome shotgun (WGS) entry which is preliminary data.</text>
</comment>